<keyword evidence="4" id="KW-0342">GTP-binding</keyword>
<dbReference type="Proteomes" id="UP001431131">
    <property type="component" value="Unassembled WGS sequence"/>
</dbReference>
<keyword evidence="5" id="KW-0472">Membrane</keyword>
<evidence type="ECO:0000256" key="2">
    <source>
        <dbReference type="ARBA" id="ARBA00022741"/>
    </source>
</evidence>
<evidence type="ECO:0000256" key="1">
    <source>
        <dbReference type="ARBA" id="ARBA00004370"/>
    </source>
</evidence>
<evidence type="ECO:0000256" key="5">
    <source>
        <dbReference type="ARBA" id="ARBA00023136"/>
    </source>
</evidence>
<comment type="caution">
    <text evidence="9">The sequence shown here is derived from an EMBL/GenBank/DDBJ whole genome shotgun (WGS) entry which is preliminary data.</text>
</comment>
<keyword evidence="2" id="KW-0547">Nucleotide-binding</keyword>
<dbReference type="InterPro" id="IPR027094">
    <property type="entry name" value="Mitofusin_fam"/>
</dbReference>
<dbReference type="AlphaFoldDB" id="A0AAW5E357"/>
<keyword evidence="6" id="KW-0175">Coiled coil</keyword>
<dbReference type="GO" id="GO:0003924">
    <property type="term" value="F:GTPase activity"/>
    <property type="evidence" value="ECO:0007669"/>
    <property type="project" value="InterPro"/>
</dbReference>
<dbReference type="PANTHER" id="PTHR10465:SF0">
    <property type="entry name" value="SARCALUMENIN"/>
    <property type="match status" value="1"/>
</dbReference>
<feature type="coiled-coil region" evidence="6">
    <location>
        <begin position="479"/>
        <end position="537"/>
    </location>
</feature>
<evidence type="ECO:0000256" key="6">
    <source>
        <dbReference type="SAM" id="Coils"/>
    </source>
</evidence>
<dbReference type="GO" id="GO:0005525">
    <property type="term" value="F:GTP binding"/>
    <property type="evidence" value="ECO:0007669"/>
    <property type="project" value="UniProtKB-KW"/>
</dbReference>
<feature type="coiled-coil region" evidence="6">
    <location>
        <begin position="964"/>
        <end position="991"/>
    </location>
</feature>
<dbReference type="InterPro" id="IPR027417">
    <property type="entry name" value="P-loop_NTPase"/>
</dbReference>
<dbReference type="GO" id="GO:0016020">
    <property type="term" value="C:membrane"/>
    <property type="evidence" value="ECO:0007669"/>
    <property type="project" value="UniProtKB-SubCell"/>
</dbReference>
<accession>A0AAW5E357</accession>
<dbReference type="RefSeq" id="WP_240257265.1">
    <property type="nucleotide sequence ID" value="NZ_JAKTTI010000039.1"/>
</dbReference>
<reference evidence="9" key="1">
    <citation type="submission" date="2022-02" db="EMBL/GenBank/DDBJ databases">
        <title>Fredinandcohnia quinoae sp. nov. isolated from Chenopodium quinoa seeds.</title>
        <authorList>
            <person name="Saati-Santamaria Z."/>
            <person name="Flores-Felix J.D."/>
            <person name="Igual J.M."/>
            <person name="Velazquez E."/>
            <person name="Garcia-Fraile P."/>
            <person name="Martinez-Molina E."/>
        </authorList>
    </citation>
    <scope>NUCLEOTIDE SEQUENCE</scope>
    <source>
        <strain evidence="9">SECRCQ15</strain>
    </source>
</reference>
<name>A0AAW5E357_9BACI</name>
<evidence type="ECO:0000259" key="8">
    <source>
        <dbReference type="Pfam" id="PF00350"/>
    </source>
</evidence>
<evidence type="ECO:0000256" key="7">
    <source>
        <dbReference type="SAM" id="MobiDB-lite"/>
    </source>
</evidence>
<feature type="region of interest" description="Disordered" evidence="7">
    <location>
        <begin position="574"/>
        <end position="595"/>
    </location>
</feature>
<dbReference type="Pfam" id="PF00350">
    <property type="entry name" value="Dynamin_N"/>
    <property type="match status" value="2"/>
</dbReference>
<dbReference type="GO" id="GO:0008053">
    <property type="term" value="P:mitochondrial fusion"/>
    <property type="evidence" value="ECO:0007669"/>
    <property type="project" value="TreeGrafter"/>
</dbReference>
<gene>
    <name evidence="9" type="ORF">MJG50_18585</name>
</gene>
<dbReference type="SUPFAM" id="SSF52540">
    <property type="entry name" value="P-loop containing nucleoside triphosphate hydrolases"/>
    <property type="match status" value="2"/>
</dbReference>
<sequence>MIQTVKTPKVSKNELLNRLPLFYEMVRKNEDHENALKIIQLMDKLYHSEFMIGFCGHFSAGKSSMINHLVGENLLPSSPIPTSANLVKVRSGREYARIYYKNGKIIEYPENYDYDLIKSYCKDGESVDSIVISHKNSHLPQDVTIMDTPGIDSTDVAHRLSTESALHLADVLFYVMDYNHVLSELNFQFTKDLTDHHKTLYLIVNQIDKHKESELSFSSFQEGVKEAFNNWNVSYSNIFFTTLKGGNDDKNELEDVKSLLLEKINHKDELLLDGVYNAAQQIILDHLAFLDEQNSGESERHKEILSILTPAEKELIPKTIDDLKEEINQLQIERDDIRDSYLAGVDKLITNANLMPFQTRELARVYLESMQSDFKVGLLFSKNKTERERDDRHQRFFHDLQEKISTSLEWHLKEFITKAIKDANMNFLLSKVQEMSVSIQPIDLDKLRKPSARPTGEYILTYTNDVSNEIKKRYKQVAINLLNELVVHLQNNVIEQEKELKVELNQYLEYMDSIAALEKLKRNRNELRQSLQEILTGKYQGRNVNIADFIAEFIKEEIEISSTEEILNEIEKRQVEEKRSLEDDSNSKGKVLNGKTNANKTIQHLKKAEELIKPITGLSTIANDMKDKASRLENNQFTVALFGAFSAGKSSFANALMGEQILPVSPNPTTATINKITFPTTEHQHGTVVVKLKSEQQLLQDINHSLQVFGEKAHSLDESLTLIRIRMSNRTDINAKEKPHYSFLNAVIDGFEHISNHIGSCLTITMNEFSEFVAKEDKACFVEWIEVYYDCPLTKQGITLVDTPGADSINARHTGVAFEYIKNADAVLFVTYYNHAFSQADREFLIQLGRVKDTFSMDKMFFIINAADLANSPNELNEVQDYVEGELISYGIRLPRLYPISSRVALLEKQKESTEKEKGILKSSGIDKFEHDFQSFIIEELTEVAVTAAYAEMERAYIVVESYIESALESKDVKETKLREATKQLEQIKSIIKVKDHDLQVGLMEQEIKELIYYIKRRVFIRLPDLFKEAFNPTSLKDDGGDIKKALQACLGEMLQAFGFDLSQELRATSLRIEKFISKLFTEMVVGLNKEIQMIHSSVTISNLTDQKFNKIEFNDALQDEDKLKYKKALAQFRNPKVFFEKNGKREMLAEIEGLLQEPVDFYLEENKKFIQDTYRIQFRDTVNMLQEKAIREVNDYFEGVMKILTEDVNIDYLENVKNQLSTIINVR</sequence>
<dbReference type="PANTHER" id="PTHR10465">
    <property type="entry name" value="TRANSMEMBRANE GTPASE FZO1"/>
    <property type="match status" value="1"/>
</dbReference>
<feature type="compositionally biased region" description="Basic and acidic residues" evidence="7">
    <location>
        <begin position="574"/>
        <end position="587"/>
    </location>
</feature>
<evidence type="ECO:0000313" key="9">
    <source>
        <dbReference type="EMBL" id="MCH1627346.1"/>
    </source>
</evidence>
<keyword evidence="10" id="KW-1185">Reference proteome</keyword>
<dbReference type="CDD" id="cd09912">
    <property type="entry name" value="DLP_2"/>
    <property type="match status" value="2"/>
</dbReference>
<proteinExistence type="predicted"/>
<feature type="domain" description="Dynamin N-terminal" evidence="8">
    <location>
        <begin position="52"/>
        <end position="207"/>
    </location>
</feature>
<organism evidence="9 10">
    <name type="scientific">Fredinandcohnia quinoae</name>
    <dbReference type="NCBI Taxonomy" id="2918902"/>
    <lineage>
        <taxon>Bacteria</taxon>
        <taxon>Bacillati</taxon>
        <taxon>Bacillota</taxon>
        <taxon>Bacilli</taxon>
        <taxon>Bacillales</taxon>
        <taxon>Bacillaceae</taxon>
        <taxon>Fredinandcohnia</taxon>
    </lineage>
</organism>
<comment type="subcellular location">
    <subcellularLocation>
        <location evidence="1">Membrane</location>
    </subcellularLocation>
</comment>
<dbReference type="EMBL" id="JAKTTI010000039">
    <property type="protein sequence ID" value="MCH1627346.1"/>
    <property type="molecule type" value="Genomic_DNA"/>
</dbReference>
<protein>
    <submittedName>
        <fullName evidence="9">Dynamin family protein</fullName>
    </submittedName>
</protein>
<feature type="domain" description="Dynamin N-terminal" evidence="8">
    <location>
        <begin position="639"/>
        <end position="866"/>
    </location>
</feature>
<dbReference type="InterPro" id="IPR045063">
    <property type="entry name" value="Dynamin_N"/>
</dbReference>
<evidence type="ECO:0000313" key="10">
    <source>
        <dbReference type="Proteomes" id="UP001431131"/>
    </source>
</evidence>
<evidence type="ECO:0000256" key="3">
    <source>
        <dbReference type="ARBA" id="ARBA00022801"/>
    </source>
</evidence>
<keyword evidence="3" id="KW-0378">Hydrolase</keyword>
<evidence type="ECO:0000256" key="4">
    <source>
        <dbReference type="ARBA" id="ARBA00023134"/>
    </source>
</evidence>
<dbReference type="Gene3D" id="3.40.50.300">
    <property type="entry name" value="P-loop containing nucleotide triphosphate hydrolases"/>
    <property type="match status" value="2"/>
</dbReference>